<sequence length="94" mass="9459">MAFVKVLAVVALAAAANAGLAPVAYGGYAAAAPAYGYGRAYAAAPAYAAQAYTPPPPVATGLRRPAYATPTLPLICQAAGRTTTVLLPDTYFLI</sequence>
<proteinExistence type="predicted"/>
<feature type="chain" id="PRO_5035792335" evidence="1">
    <location>
        <begin position="19"/>
        <end position="94"/>
    </location>
</feature>
<dbReference type="Proteomes" id="UP000494165">
    <property type="component" value="Unassembled WGS sequence"/>
</dbReference>
<reference evidence="2 3" key="1">
    <citation type="submission" date="2020-04" db="EMBL/GenBank/DDBJ databases">
        <authorList>
            <person name="Alioto T."/>
            <person name="Alioto T."/>
            <person name="Gomez Garrido J."/>
        </authorList>
    </citation>
    <scope>NUCLEOTIDE SEQUENCE [LARGE SCALE GENOMIC DNA]</scope>
</reference>
<evidence type="ECO:0000256" key="1">
    <source>
        <dbReference type="SAM" id="SignalP"/>
    </source>
</evidence>
<evidence type="ECO:0000313" key="3">
    <source>
        <dbReference type="Proteomes" id="UP000494165"/>
    </source>
</evidence>
<feature type="signal peptide" evidence="1">
    <location>
        <begin position="1"/>
        <end position="18"/>
    </location>
</feature>
<gene>
    <name evidence="2" type="ORF">CLODIP_2_CD03979</name>
</gene>
<name>A0A8S1CN12_9INSE</name>
<keyword evidence="1" id="KW-0732">Signal</keyword>
<protein>
    <submittedName>
        <fullName evidence="2">Uncharacterized protein</fullName>
    </submittedName>
</protein>
<dbReference type="EMBL" id="CADEPI010000064">
    <property type="protein sequence ID" value="CAB3371722.1"/>
    <property type="molecule type" value="Genomic_DNA"/>
</dbReference>
<organism evidence="2 3">
    <name type="scientific">Cloeon dipterum</name>
    <dbReference type="NCBI Taxonomy" id="197152"/>
    <lineage>
        <taxon>Eukaryota</taxon>
        <taxon>Metazoa</taxon>
        <taxon>Ecdysozoa</taxon>
        <taxon>Arthropoda</taxon>
        <taxon>Hexapoda</taxon>
        <taxon>Insecta</taxon>
        <taxon>Pterygota</taxon>
        <taxon>Palaeoptera</taxon>
        <taxon>Ephemeroptera</taxon>
        <taxon>Pisciforma</taxon>
        <taxon>Baetidae</taxon>
        <taxon>Cloeon</taxon>
    </lineage>
</organism>
<evidence type="ECO:0000313" key="2">
    <source>
        <dbReference type="EMBL" id="CAB3371722.1"/>
    </source>
</evidence>
<dbReference type="AlphaFoldDB" id="A0A8S1CN12"/>
<accession>A0A8S1CN12</accession>
<keyword evidence="3" id="KW-1185">Reference proteome</keyword>
<comment type="caution">
    <text evidence="2">The sequence shown here is derived from an EMBL/GenBank/DDBJ whole genome shotgun (WGS) entry which is preliminary data.</text>
</comment>